<accession>A0A2I2GRU0</accession>
<dbReference type="AlphaFoldDB" id="A0A2I2GRU0"/>
<protein>
    <submittedName>
        <fullName evidence="1">Uncharacterized protein</fullName>
    </submittedName>
</protein>
<gene>
    <name evidence="1" type="ORF">P170DRAFT_45173</name>
</gene>
<sequence>MKCLYPLNMHSFYIQEMHFRTARQYETTHQEIPHVTQNNDRNNDQLKQLAAMKPHAFIQSVRIRSPMSNWGLYSKPGLDCNRLIVPERTNDHERATSRH</sequence>
<reference evidence="1 2" key="1">
    <citation type="submission" date="2016-12" db="EMBL/GenBank/DDBJ databases">
        <title>The genomes of Aspergillus section Nigri reveals drivers in fungal speciation.</title>
        <authorList>
            <consortium name="DOE Joint Genome Institute"/>
            <person name="Vesth T.C."/>
            <person name="Nybo J."/>
            <person name="Theobald S."/>
            <person name="Brandl J."/>
            <person name="Frisvad J.C."/>
            <person name="Nielsen K.F."/>
            <person name="Lyhne E.K."/>
            <person name="Kogle M.E."/>
            <person name="Kuo A."/>
            <person name="Riley R."/>
            <person name="Clum A."/>
            <person name="Nolan M."/>
            <person name="Lipzen A."/>
            <person name="Salamov A."/>
            <person name="Henrissat B."/>
            <person name="Wiebenga A."/>
            <person name="De Vries R.P."/>
            <person name="Grigoriev I.V."/>
            <person name="Mortensen U.H."/>
            <person name="Andersen M.R."/>
            <person name="Baker S.E."/>
        </authorList>
    </citation>
    <scope>NUCLEOTIDE SEQUENCE [LARGE SCALE GENOMIC DNA]</scope>
    <source>
        <strain evidence="1 2">IBT 23096</strain>
    </source>
</reference>
<organism evidence="1 2">
    <name type="scientific">Aspergillus steynii IBT 23096</name>
    <dbReference type="NCBI Taxonomy" id="1392250"/>
    <lineage>
        <taxon>Eukaryota</taxon>
        <taxon>Fungi</taxon>
        <taxon>Dikarya</taxon>
        <taxon>Ascomycota</taxon>
        <taxon>Pezizomycotina</taxon>
        <taxon>Eurotiomycetes</taxon>
        <taxon>Eurotiomycetidae</taxon>
        <taxon>Eurotiales</taxon>
        <taxon>Aspergillaceae</taxon>
        <taxon>Aspergillus</taxon>
        <taxon>Aspergillus subgen. Circumdati</taxon>
    </lineage>
</organism>
<dbReference type="EMBL" id="MSFO01000001">
    <property type="protein sequence ID" value="PLB55590.1"/>
    <property type="molecule type" value="Genomic_DNA"/>
</dbReference>
<dbReference type="RefSeq" id="XP_024710892.1">
    <property type="nucleotide sequence ID" value="XM_024851215.1"/>
</dbReference>
<name>A0A2I2GRU0_9EURO</name>
<dbReference type="Proteomes" id="UP000234275">
    <property type="component" value="Unassembled WGS sequence"/>
</dbReference>
<evidence type="ECO:0000313" key="2">
    <source>
        <dbReference type="Proteomes" id="UP000234275"/>
    </source>
</evidence>
<dbReference type="VEuPathDB" id="FungiDB:P170DRAFT_45173"/>
<keyword evidence="2" id="KW-1185">Reference proteome</keyword>
<comment type="caution">
    <text evidence="1">The sequence shown here is derived from an EMBL/GenBank/DDBJ whole genome shotgun (WGS) entry which is preliminary data.</text>
</comment>
<evidence type="ECO:0000313" key="1">
    <source>
        <dbReference type="EMBL" id="PLB55590.1"/>
    </source>
</evidence>
<dbReference type="GeneID" id="36558914"/>
<proteinExistence type="predicted"/>